<comment type="caution">
    <text evidence="1">The sequence shown here is derived from an EMBL/GenBank/DDBJ whole genome shotgun (WGS) entry which is preliminary data.</text>
</comment>
<gene>
    <name evidence="1" type="ORF">Rhe02_84360</name>
</gene>
<dbReference type="AlphaFoldDB" id="A0A8J3QII0"/>
<sequence>MGVLYDYFRAADDATVLELMEKLEGGPIVTGEGTGVDAIDFKGIDPGVALGQLVAFALNVPWDVDLVSDELVWPSEEEAEEGEGAIVTRLPDSVRDVLAAITPDQVPQLAQQWVGIEEFAGYDDTDEEFCAGGIEEVAGLAQRARDHGEHLYCWCSL</sequence>
<evidence type="ECO:0000313" key="2">
    <source>
        <dbReference type="Proteomes" id="UP000612899"/>
    </source>
</evidence>
<proteinExistence type="predicted"/>
<dbReference type="EMBL" id="BONY01000092">
    <property type="protein sequence ID" value="GIH10369.1"/>
    <property type="molecule type" value="Genomic_DNA"/>
</dbReference>
<dbReference type="Proteomes" id="UP000612899">
    <property type="component" value="Unassembled WGS sequence"/>
</dbReference>
<dbReference type="RefSeq" id="WP_203914080.1">
    <property type="nucleotide sequence ID" value="NZ_BONY01000092.1"/>
</dbReference>
<keyword evidence="2" id="KW-1185">Reference proteome</keyword>
<evidence type="ECO:0000313" key="1">
    <source>
        <dbReference type="EMBL" id="GIH10369.1"/>
    </source>
</evidence>
<reference evidence="1" key="1">
    <citation type="submission" date="2021-01" db="EMBL/GenBank/DDBJ databases">
        <title>Whole genome shotgun sequence of Rhizocola hellebori NBRC 109834.</title>
        <authorList>
            <person name="Komaki H."/>
            <person name="Tamura T."/>
        </authorList>
    </citation>
    <scope>NUCLEOTIDE SEQUENCE</scope>
    <source>
        <strain evidence="1">NBRC 109834</strain>
    </source>
</reference>
<organism evidence="1 2">
    <name type="scientific">Rhizocola hellebori</name>
    <dbReference type="NCBI Taxonomy" id="1392758"/>
    <lineage>
        <taxon>Bacteria</taxon>
        <taxon>Bacillati</taxon>
        <taxon>Actinomycetota</taxon>
        <taxon>Actinomycetes</taxon>
        <taxon>Micromonosporales</taxon>
        <taxon>Micromonosporaceae</taxon>
        <taxon>Rhizocola</taxon>
    </lineage>
</organism>
<accession>A0A8J3QII0</accession>
<name>A0A8J3QII0_9ACTN</name>
<protein>
    <submittedName>
        <fullName evidence="1">Uncharacterized protein</fullName>
    </submittedName>
</protein>